<evidence type="ECO:0000313" key="2">
    <source>
        <dbReference type="EMBL" id="KAA6433065.1"/>
    </source>
</evidence>
<comment type="caution">
    <text evidence="2">The sequence shown here is derived from an EMBL/GenBank/DDBJ whole genome shotgun (WGS) entry which is preliminary data.</text>
</comment>
<name>A0A5M8QAP6_9MICO</name>
<dbReference type="Gene3D" id="3.40.50.980">
    <property type="match status" value="1"/>
</dbReference>
<sequence length="416" mass="44200">MVGPSLPPRRADLGRGRLACWMRHHEEDGMRLRGMPPTHARSLWRSVRRHGFTITALARHAARVHGDRLGLVVDGWSATFGELWRAAEGAAAVLYLDPLERRPRPVVVAVAGPAMPVALLGAARLGLDVMPISPGSLEELRPAIPRDALLVHDGDAPEWHRGPTVTGAQILEWSAADGSGLGRTRRRARIALPSRSLAGTVTTHVQGAMGVQGLRQLAGIHDRLGVEGTDVMLACAPLHRGKGLQLLGMALLTGATLVSAAHTPPADRIRIIRDRFVSVVSASPGQLTGILDELERTGEAPPRLRRILVAGQDLDADLVRRLHAVWGPIVLTAYGSVQTGTVALATPEVLSSHPGTAGRRLPGSDFGIVGHAGRGDATGLLWVRGAHATVITEDQARIEDGMLTIVGPLTRPDTAD</sequence>
<keyword evidence="3" id="KW-1185">Reference proteome</keyword>
<dbReference type="InterPro" id="IPR042099">
    <property type="entry name" value="ANL_N_sf"/>
</dbReference>
<dbReference type="AlphaFoldDB" id="A0A5M8QAP6"/>
<dbReference type="Proteomes" id="UP000323221">
    <property type="component" value="Unassembled WGS sequence"/>
</dbReference>
<dbReference type="PANTHER" id="PTHR43201">
    <property type="entry name" value="ACYL-COA SYNTHETASE"/>
    <property type="match status" value="1"/>
</dbReference>
<dbReference type="GO" id="GO:0006631">
    <property type="term" value="P:fatty acid metabolic process"/>
    <property type="evidence" value="ECO:0007669"/>
    <property type="project" value="TreeGrafter"/>
</dbReference>
<proteinExistence type="predicted"/>
<dbReference type="InterPro" id="IPR000873">
    <property type="entry name" value="AMP-dep_synth/lig_dom"/>
</dbReference>
<evidence type="ECO:0000259" key="1">
    <source>
        <dbReference type="Pfam" id="PF00501"/>
    </source>
</evidence>
<gene>
    <name evidence="2" type="ORF">FQ330_08940</name>
</gene>
<feature type="domain" description="AMP-dependent synthetase/ligase" evidence="1">
    <location>
        <begin position="202"/>
        <end position="387"/>
    </location>
</feature>
<organism evidence="2 3">
    <name type="scientific">Agrococcus sediminis</name>
    <dbReference type="NCBI Taxonomy" id="2599924"/>
    <lineage>
        <taxon>Bacteria</taxon>
        <taxon>Bacillati</taxon>
        <taxon>Actinomycetota</taxon>
        <taxon>Actinomycetes</taxon>
        <taxon>Micrococcales</taxon>
        <taxon>Microbacteriaceae</taxon>
        <taxon>Agrococcus</taxon>
    </lineage>
</organism>
<dbReference type="Gene3D" id="3.40.50.12780">
    <property type="entry name" value="N-terminal domain of ligase-like"/>
    <property type="match status" value="1"/>
</dbReference>
<accession>A0A5M8QAP6</accession>
<dbReference type="GO" id="GO:0031956">
    <property type="term" value="F:medium-chain fatty acid-CoA ligase activity"/>
    <property type="evidence" value="ECO:0007669"/>
    <property type="project" value="TreeGrafter"/>
</dbReference>
<protein>
    <submittedName>
        <fullName evidence="2">AMP-binding protein</fullName>
    </submittedName>
</protein>
<dbReference type="OrthoDB" id="5095129at2"/>
<dbReference type="PANTHER" id="PTHR43201:SF32">
    <property type="entry name" value="2-SUCCINYLBENZOATE--COA LIGASE, CHLOROPLASTIC_PEROXISOMAL"/>
    <property type="match status" value="1"/>
</dbReference>
<evidence type="ECO:0000313" key="3">
    <source>
        <dbReference type="Proteomes" id="UP000323221"/>
    </source>
</evidence>
<dbReference type="EMBL" id="VOIR01000014">
    <property type="protein sequence ID" value="KAA6433065.1"/>
    <property type="molecule type" value="Genomic_DNA"/>
</dbReference>
<reference evidence="2 3" key="1">
    <citation type="submission" date="2019-08" db="EMBL/GenBank/DDBJ databases">
        <title>Agrococcus lahaulensis sp. nov., isolated from a cold desert of the Indian Himalayas.</title>
        <authorList>
            <person name="Qu J.H."/>
        </authorList>
    </citation>
    <scope>NUCLEOTIDE SEQUENCE [LARGE SCALE GENOMIC DNA]</scope>
    <source>
        <strain evidence="2 3">NS18</strain>
    </source>
</reference>
<dbReference type="Pfam" id="PF00501">
    <property type="entry name" value="AMP-binding"/>
    <property type="match status" value="1"/>
</dbReference>
<dbReference type="SUPFAM" id="SSF56801">
    <property type="entry name" value="Acetyl-CoA synthetase-like"/>
    <property type="match status" value="1"/>
</dbReference>